<dbReference type="AlphaFoldDB" id="A5AFC8"/>
<dbReference type="InterPro" id="IPR001584">
    <property type="entry name" value="Integrase_cat-core"/>
</dbReference>
<organism evidence="4">
    <name type="scientific">Vitis vinifera</name>
    <name type="common">Grape</name>
    <dbReference type="NCBI Taxonomy" id="29760"/>
    <lineage>
        <taxon>Eukaryota</taxon>
        <taxon>Viridiplantae</taxon>
        <taxon>Streptophyta</taxon>
        <taxon>Embryophyta</taxon>
        <taxon>Tracheophyta</taxon>
        <taxon>Spermatophyta</taxon>
        <taxon>Magnoliopsida</taxon>
        <taxon>eudicotyledons</taxon>
        <taxon>Gunneridae</taxon>
        <taxon>Pentapetalae</taxon>
        <taxon>rosids</taxon>
        <taxon>Vitales</taxon>
        <taxon>Vitaceae</taxon>
        <taxon>Viteae</taxon>
        <taxon>Vitis</taxon>
    </lineage>
</organism>
<dbReference type="InterPro" id="IPR039537">
    <property type="entry name" value="Retrotran_Ty1/copia-like"/>
</dbReference>
<keyword evidence="2" id="KW-0378">Hydrolase</keyword>
<gene>
    <name evidence="4" type="ORF">VITISV_008916</name>
</gene>
<dbReference type="InterPro" id="IPR057670">
    <property type="entry name" value="SH3_retrovirus"/>
</dbReference>
<protein>
    <recommendedName>
        <fullName evidence="3">Integrase catalytic domain-containing protein</fullName>
    </recommendedName>
</protein>
<proteinExistence type="predicted"/>
<name>A5AFC8_VITVI</name>
<evidence type="ECO:0000256" key="1">
    <source>
        <dbReference type="ARBA" id="ARBA00022723"/>
    </source>
</evidence>
<dbReference type="Pfam" id="PF25597">
    <property type="entry name" value="SH3_retrovirus"/>
    <property type="match status" value="1"/>
</dbReference>
<dbReference type="SUPFAM" id="SSF53098">
    <property type="entry name" value="Ribonuclease H-like"/>
    <property type="match status" value="1"/>
</dbReference>
<reference evidence="4" key="1">
    <citation type="journal article" date="2007" name="PLoS ONE">
        <title>The first genome sequence of an elite grapevine cultivar (Pinot noir Vitis vinifera L.): coping with a highly heterozygous genome.</title>
        <authorList>
            <person name="Velasco R."/>
            <person name="Zharkikh A."/>
            <person name="Troggio M."/>
            <person name="Cartwright D.A."/>
            <person name="Cestaro A."/>
            <person name="Pruss D."/>
            <person name="Pindo M."/>
            <person name="FitzGerald L.M."/>
            <person name="Vezzulli S."/>
            <person name="Reid J."/>
            <person name="Malacarne G."/>
            <person name="Iliev D."/>
            <person name="Coppola G."/>
            <person name="Wardell B."/>
            <person name="Micheletti D."/>
            <person name="Macalma T."/>
            <person name="Facci M."/>
            <person name="Mitchell J.T."/>
            <person name="Perazzolli M."/>
            <person name="Eldredge G."/>
            <person name="Gatto P."/>
            <person name="Oyzerski R."/>
            <person name="Moretto M."/>
            <person name="Gutin N."/>
            <person name="Stefanini M."/>
            <person name="Chen Y."/>
            <person name="Segala C."/>
            <person name="Davenport C."/>
            <person name="Dematte L."/>
            <person name="Mraz A."/>
            <person name="Battilana J."/>
            <person name="Stormo K."/>
            <person name="Costa F."/>
            <person name="Tao Q."/>
            <person name="Si-Ammour A."/>
            <person name="Harkins T."/>
            <person name="Lackey A."/>
            <person name="Perbost C."/>
            <person name="Taillon B."/>
            <person name="Stella A."/>
            <person name="Solovyev V."/>
            <person name="Fawcett J.A."/>
            <person name="Sterck L."/>
            <person name="Vandepoele K."/>
            <person name="Grando S.M."/>
            <person name="Toppo S."/>
            <person name="Moser C."/>
            <person name="Lanchbury J."/>
            <person name="Bogden R."/>
            <person name="Skolnick M."/>
            <person name="Sgaramella V."/>
            <person name="Bhatnagar S.K."/>
            <person name="Fontana P."/>
            <person name="Gutin A."/>
            <person name="Van de Peer Y."/>
            <person name="Salamini F."/>
            <person name="Viola R."/>
        </authorList>
    </citation>
    <scope>NUCLEOTIDE SEQUENCE</scope>
</reference>
<dbReference type="GO" id="GO:0046872">
    <property type="term" value="F:metal ion binding"/>
    <property type="evidence" value="ECO:0007669"/>
    <property type="project" value="UniProtKB-KW"/>
</dbReference>
<keyword evidence="1" id="KW-0479">Metal-binding</keyword>
<dbReference type="GO" id="GO:0003676">
    <property type="term" value="F:nucleic acid binding"/>
    <property type="evidence" value="ECO:0007669"/>
    <property type="project" value="InterPro"/>
</dbReference>
<dbReference type="SUPFAM" id="SSF56672">
    <property type="entry name" value="DNA/RNA polymerases"/>
    <property type="match status" value="1"/>
</dbReference>
<dbReference type="InterPro" id="IPR043502">
    <property type="entry name" value="DNA/RNA_pol_sf"/>
</dbReference>
<sequence length="621" mass="71117">MEDGQAPRPFAKFLQERGIVAQYTMPGSQDQNGVAERRKRTLLDMVRSMLSSSKLPRFLWTEALKTAVYILNQVPTKVVPKTPFELWKCWKPMRIYNLQEKKLDRRTISGYFIGYVERSKGYRFYCPSHITKIVESRNTKFLEYDLVSGSNQFRNIVSDIDHIESQPSTSSDKLFVVHNTPQVQTGVEQIIVEVQPITEDQLVIEAPQAVDNISVYQRSAIPSDYVVYLQESDYNTRAETDPKSFSRAMSCKESKLWYNAMKNEMSSMRCNDVWDLVELPNGAKAIGCKWVLKTKKDSLGNIEKYKVRLIAKRCTQKEGINYTETFSPVSKKDSVCIILALVAYFDLEFQQMDVKTTFLNGELEEEVYMKQPEGFPSSDGEQLVCKLKKSIYGLKQASRQWYLKFHNIISSFGFVENVMDQCIYLKISGSKVYFLVLHVDDILLATNDKGLLHEVKQFLSKNFDMKDMGETSYVIGINIHRDRFQVKDDRFNLNQCPKNDLESEQMKNIPYASAVESLMYAQVCTRPDIAFAVGMLGRYQSNPGLDHWRAAKKVQTSNLEVVGYSDSDFASFVDSRKSTSGCIFILVDEAISWRSIKQTLIDTSSMEAEFISCFEGTSHGV</sequence>
<dbReference type="PANTHER" id="PTHR42648:SF28">
    <property type="entry name" value="TRANSPOSON-ENCODED PROTEIN WITH RIBONUCLEASE H-LIKE AND RETROVIRUS ZINC FINGER-LIKE DOMAINS"/>
    <property type="match status" value="1"/>
</dbReference>
<evidence type="ECO:0000256" key="2">
    <source>
        <dbReference type="ARBA" id="ARBA00022801"/>
    </source>
</evidence>
<dbReference type="InterPro" id="IPR013103">
    <property type="entry name" value="RVT_2"/>
</dbReference>
<evidence type="ECO:0000313" key="4">
    <source>
        <dbReference type="EMBL" id="CAN64507.1"/>
    </source>
</evidence>
<dbReference type="Pfam" id="PF07727">
    <property type="entry name" value="RVT_2"/>
    <property type="match status" value="1"/>
</dbReference>
<dbReference type="InterPro" id="IPR036397">
    <property type="entry name" value="RNaseH_sf"/>
</dbReference>
<feature type="domain" description="Integrase catalytic" evidence="3">
    <location>
        <begin position="1"/>
        <end position="91"/>
    </location>
</feature>
<dbReference type="PANTHER" id="PTHR42648">
    <property type="entry name" value="TRANSPOSASE, PUTATIVE-RELATED"/>
    <property type="match status" value="1"/>
</dbReference>
<dbReference type="PROSITE" id="PS50994">
    <property type="entry name" value="INTEGRASE"/>
    <property type="match status" value="1"/>
</dbReference>
<evidence type="ECO:0000259" key="3">
    <source>
        <dbReference type="PROSITE" id="PS50994"/>
    </source>
</evidence>
<dbReference type="GO" id="GO:0015074">
    <property type="term" value="P:DNA integration"/>
    <property type="evidence" value="ECO:0007669"/>
    <property type="project" value="InterPro"/>
</dbReference>
<dbReference type="CDD" id="cd09272">
    <property type="entry name" value="RNase_HI_RT_Ty1"/>
    <property type="match status" value="1"/>
</dbReference>
<dbReference type="InterPro" id="IPR012337">
    <property type="entry name" value="RNaseH-like_sf"/>
</dbReference>
<dbReference type="Gene3D" id="3.30.420.10">
    <property type="entry name" value="Ribonuclease H-like superfamily/Ribonuclease H"/>
    <property type="match status" value="1"/>
</dbReference>
<accession>A5AFC8</accession>
<dbReference type="GO" id="GO:0016787">
    <property type="term" value="F:hydrolase activity"/>
    <property type="evidence" value="ECO:0007669"/>
    <property type="project" value="UniProtKB-KW"/>
</dbReference>
<dbReference type="EMBL" id="AM425299">
    <property type="protein sequence ID" value="CAN64507.1"/>
    <property type="molecule type" value="Genomic_DNA"/>
</dbReference>